<reference evidence="2" key="1">
    <citation type="submission" date="2016-01" db="EMBL/GenBank/DDBJ databases">
        <authorList>
            <person name="Peeters C."/>
        </authorList>
    </citation>
    <scope>NUCLEOTIDE SEQUENCE [LARGE SCALE GENOMIC DNA]</scope>
    <source>
        <strain evidence="2">LMG 29317</strain>
    </source>
</reference>
<name>A0A158L0P2_9BURK</name>
<evidence type="ECO:0008006" key="4">
    <source>
        <dbReference type="Google" id="ProtNLM"/>
    </source>
</evidence>
<keyword evidence="1" id="KW-0472">Membrane</keyword>
<dbReference type="EMBL" id="FCOM02000072">
    <property type="protein sequence ID" value="SAL86420.1"/>
    <property type="molecule type" value="Genomic_DNA"/>
</dbReference>
<keyword evidence="1" id="KW-1133">Transmembrane helix</keyword>
<organism evidence="2 3">
    <name type="scientific">Caballeronia arvi</name>
    <dbReference type="NCBI Taxonomy" id="1777135"/>
    <lineage>
        <taxon>Bacteria</taxon>
        <taxon>Pseudomonadati</taxon>
        <taxon>Pseudomonadota</taxon>
        <taxon>Betaproteobacteria</taxon>
        <taxon>Burkholderiales</taxon>
        <taxon>Burkholderiaceae</taxon>
        <taxon>Caballeronia</taxon>
    </lineage>
</organism>
<evidence type="ECO:0000256" key="1">
    <source>
        <dbReference type="SAM" id="Phobius"/>
    </source>
</evidence>
<dbReference type="Proteomes" id="UP000055019">
    <property type="component" value="Unassembled WGS sequence"/>
</dbReference>
<comment type="caution">
    <text evidence="2">The sequence shown here is derived from an EMBL/GenBank/DDBJ whole genome shotgun (WGS) entry which is preliminary data.</text>
</comment>
<sequence>MVVNPARASTASPTSLASPRVDANRKEGFIIRLALFLALSVLVWLGLWAAWRAVPFVRPGSDLISEAKFERLSRQALFNSGDKMRVLVFGNSKTMAGFRPALFDSLMGPHVRSVNLAIPGDSRFLPVLKAALEAGNRPTHIVLTEPWDALQQPPGVLARLTDDAALANAIAPFRQFPRDLTLFVFQSHLRVTAEYRRARDEAEQMLRDRGWYFIKSQSHYAHDQLPSGYHLPTDLPNKLYERELVDRSLVHDELFALARQYDFTIIFVPLNRRVGQSAPPPAADARRVKTISRHPHVVVIGPDYYTYPAPSFADPVHLNPEGSVHYTQDLAQLFRSTGAFD</sequence>
<accession>A0A158L0P2</accession>
<dbReference type="AlphaFoldDB" id="A0A158L0P2"/>
<dbReference type="RefSeq" id="WP_061151835.1">
    <property type="nucleotide sequence ID" value="NZ_FCOM02000072.1"/>
</dbReference>
<keyword evidence="3" id="KW-1185">Reference proteome</keyword>
<gene>
    <name evidence="2" type="ORF">AWB74_07695</name>
</gene>
<evidence type="ECO:0000313" key="2">
    <source>
        <dbReference type="EMBL" id="SAL86420.1"/>
    </source>
</evidence>
<dbReference type="OrthoDB" id="8629754at2"/>
<feature type="transmembrane region" description="Helical" evidence="1">
    <location>
        <begin position="29"/>
        <end position="51"/>
    </location>
</feature>
<keyword evidence="1" id="KW-0812">Transmembrane</keyword>
<proteinExistence type="predicted"/>
<evidence type="ECO:0000313" key="3">
    <source>
        <dbReference type="Proteomes" id="UP000055019"/>
    </source>
</evidence>
<protein>
    <recommendedName>
        <fullName evidence="4">DUF1574 domain-containing protein</fullName>
    </recommendedName>
</protein>